<gene>
    <name evidence="2" type="ORF">IAB07_05185</name>
</gene>
<keyword evidence="1" id="KW-0812">Transmembrane</keyword>
<keyword evidence="1" id="KW-0472">Membrane</keyword>
<dbReference type="Pfam" id="PF14897">
    <property type="entry name" value="EpsG"/>
    <property type="match status" value="1"/>
</dbReference>
<feature type="transmembrane region" description="Helical" evidence="1">
    <location>
        <begin position="176"/>
        <end position="202"/>
    </location>
</feature>
<feature type="transmembrane region" description="Helical" evidence="1">
    <location>
        <begin position="214"/>
        <end position="236"/>
    </location>
</feature>
<accession>A0A9D1SJU4</accession>
<protein>
    <submittedName>
        <fullName evidence="2">EpsG family protein</fullName>
    </submittedName>
</protein>
<dbReference type="AlphaFoldDB" id="A0A9D1SJU4"/>
<proteinExistence type="predicted"/>
<organism evidence="2 3">
    <name type="scientific">Candidatus Caccalectryoclostridium excrementigallinarum</name>
    <dbReference type="NCBI Taxonomy" id="2840710"/>
    <lineage>
        <taxon>Bacteria</taxon>
        <taxon>Bacillati</taxon>
        <taxon>Bacillota</taxon>
        <taxon>Clostridia</taxon>
        <taxon>Christensenellales</taxon>
        <taxon>Christensenellaceae</taxon>
        <taxon>Christensenellaceae incertae sedis</taxon>
        <taxon>Candidatus Caccalectryoclostridium</taxon>
    </lineage>
</organism>
<feature type="transmembrane region" description="Helical" evidence="1">
    <location>
        <begin position="344"/>
        <end position="363"/>
    </location>
</feature>
<evidence type="ECO:0000313" key="3">
    <source>
        <dbReference type="Proteomes" id="UP000824145"/>
    </source>
</evidence>
<dbReference type="Proteomes" id="UP000824145">
    <property type="component" value="Unassembled WGS sequence"/>
</dbReference>
<feature type="transmembrane region" description="Helical" evidence="1">
    <location>
        <begin position="281"/>
        <end position="302"/>
    </location>
</feature>
<comment type="caution">
    <text evidence="2">The sequence shown here is derived from an EMBL/GenBank/DDBJ whole genome shotgun (WGS) entry which is preliminary data.</text>
</comment>
<name>A0A9D1SJU4_9FIRM</name>
<dbReference type="EMBL" id="DVNJ01000029">
    <property type="protein sequence ID" value="HIU63139.1"/>
    <property type="molecule type" value="Genomic_DNA"/>
</dbReference>
<sequence length="380" mass="42841">MQYTNTILVYALVFCGVSGLGFLSQKVKQTALGIKVTIKKLPYFAAIAVLLLFSALYASGADYQQYTEIFLNSDWEAVKDTQIEVGYRILNIILKWLFVGNAVIGVAVIKSLTIIIISRCFYLLKDRINIGISLAAYVALSYFISLNLIRIYLASAIVLAGITAYIISAKRRNLKLLIAICVATTIHYTAIATILIPFFLYLRSNFFRKKANRNIYIIILLVVMAALIVGVIPIMVRSIPVLNKYQGYLNNGSGFGIGQIVYFIVPIFWLCITKNKANDSVWGEAFVIIMIAFAISMMGYVIGMMSRLSAYFDVAYYFALSQLVNCYRRYAVQRGRDHVTTYKVLTFLTMVYFVIRFLIYMTGGALTSDGIHELIFVWEI</sequence>
<dbReference type="InterPro" id="IPR049458">
    <property type="entry name" value="EpsG-like"/>
</dbReference>
<keyword evidence="1" id="KW-1133">Transmembrane helix</keyword>
<feature type="transmembrane region" description="Helical" evidence="1">
    <location>
        <begin position="128"/>
        <end position="145"/>
    </location>
</feature>
<feature type="transmembrane region" description="Helical" evidence="1">
    <location>
        <begin position="96"/>
        <end position="116"/>
    </location>
</feature>
<evidence type="ECO:0000313" key="2">
    <source>
        <dbReference type="EMBL" id="HIU63139.1"/>
    </source>
</evidence>
<evidence type="ECO:0000256" key="1">
    <source>
        <dbReference type="SAM" id="Phobius"/>
    </source>
</evidence>
<feature type="transmembrane region" description="Helical" evidence="1">
    <location>
        <begin position="6"/>
        <end position="23"/>
    </location>
</feature>
<reference evidence="2" key="2">
    <citation type="journal article" date="2021" name="PeerJ">
        <title>Extensive microbial diversity within the chicken gut microbiome revealed by metagenomics and culture.</title>
        <authorList>
            <person name="Gilroy R."/>
            <person name="Ravi A."/>
            <person name="Getino M."/>
            <person name="Pursley I."/>
            <person name="Horton D.L."/>
            <person name="Alikhan N.F."/>
            <person name="Baker D."/>
            <person name="Gharbi K."/>
            <person name="Hall N."/>
            <person name="Watson M."/>
            <person name="Adriaenssens E.M."/>
            <person name="Foster-Nyarko E."/>
            <person name="Jarju S."/>
            <person name="Secka A."/>
            <person name="Antonio M."/>
            <person name="Oren A."/>
            <person name="Chaudhuri R.R."/>
            <person name="La Ragione R."/>
            <person name="Hildebrand F."/>
            <person name="Pallen M.J."/>
        </authorList>
    </citation>
    <scope>NUCLEOTIDE SEQUENCE</scope>
    <source>
        <strain evidence="2">9366</strain>
    </source>
</reference>
<feature type="transmembrane region" description="Helical" evidence="1">
    <location>
        <begin position="248"/>
        <end position="269"/>
    </location>
</feature>
<reference evidence="2" key="1">
    <citation type="submission" date="2020-10" db="EMBL/GenBank/DDBJ databases">
        <authorList>
            <person name="Gilroy R."/>
        </authorList>
    </citation>
    <scope>NUCLEOTIDE SEQUENCE</scope>
    <source>
        <strain evidence="2">9366</strain>
    </source>
</reference>
<feature type="transmembrane region" description="Helical" evidence="1">
    <location>
        <begin position="43"/>
        <end position="60"/>
    </location>
</feature>
<feature type="transmembrane region" description="Helical" evidence="1">
    <location>
        <begin position="151"/>
        <end position="169"/>
    </location>
</feature>